<sequence length="45" mass="4891">MLQLTAVRPTRGKPSYEALSAKAYHAKLNAEGVAMPSSDWNDEGE</sequence>
<name>D0WI95_SLAES</name>
<dbReference type="AlphaFoldDB" id="D0WI95"/>
<organism evidence="1 2">
    <name type="scientific">Slackia exigua (strain ATCC 700122 / DSM 15923 / CIP 105133 / JCM 11022 / KCTC 5966 / S-7)</name>
    <dbReference type="NCBI Taxonomy" id="649764"/>
    <lineage>
        <taxon>Bacteria</taxon>
        <taxon>Bacillati</taxon>
        <taxon>Actinomycetota</taxon>
        <taxon>Coriobacteriia</taxon>
        <taxon>Eggerthellales</taxon>
        <taxon>Eggerthellaceae</taxon>
        <taxon>Slackia</taxon>
    </lineage>
</organism>
<keyword evidence="2" id="KW-1185">Reference proteome</keyword>
<comment type="caution">
    <text evidence="1">The sequence shown here is derived from an EMBL/GenBank/DDBJ whole genome shotgun (WGS) entry which is preliminary data.</text>
</comment>
<proteinExistence type="predicted"/>
<dbReference type="Proteomes" id="UP000006001">
    <property type="component" value="Unassembled WGS sequence"/>
</dbReference>
<dbReference type="EMBL" id="ACUX02000016">
    <property type="protein sequence ID" value="EEZ60762.1"/>
    <property type="molecule type" value="Genomic_DNA"/>
</dbReference>
<evidence type="ECO:0000313" key="1">
    <source>
        <dbReference type="EMBL" id="EEZ60762.1"/>
    </source>
</evidence>
<evidence type="ECO:0000313" key="2">
    <source>
        <dbReference type="Proteomes" id="UP000006001"/>
    </source>
</evidence>
<gene>
    <name evidence="1" type="ORF">HMPREF0762_01567</name>
</gene>
<dbReference type="HOGENOM" id="CLU_3205363_0_0_11"/>
<protein>
    <submittedName>
        <fullName evidence="1">Uncharacterized protein</fullName>
    </submittedName>
</protein>
<reference evidence="1" key="1">
    <citation type="submission" date="2009-10" db="EMBL/GenBank/DDBJ databases">
        <authorList>
            <person name="Weinstock G."/>
            <person name="Sodergren E."/>
            <person name="Clifton S."/>
            <person name="Fulton L."/>
            <person name="Fulton B."/>
            <person name="Courtney L."/>
            <person name="Fronick C."/>
            <person name="Harrison M."/>
            <person name="Strong C."/>
            <person name="Farmer C."/>
            <person name="Delahaunty K."/>
            <person name="Markovic C."/>
            <person name="Hall O."/>
            <person name="Minx P."/>
            <person name="Tomlinson C."/>
            <person name="Mitreva M."/>
            <person name="Nelson J."/>
            <person name="Hou S."/>
            <person name="Wollam A."/>
            <person name="Pepin K.H."/>
            <person name="Johnson M."/>
            <person name="Bhonagiri V."/>
            <person name="Nash W.E."/>
            <person name="Warren W."/>
            <person name="Chinwalla A."/>
            <person name="Mardis E.R."/>
            <person name="Wilson R.K."/>
        </authorList>
    </citation>
    <scope>NUCLEOTIDE SEQUENCE [LARGE SCALE GENOMIC DNA]</scope>
    <source>
        <strain evidence="1">ATCC 700122</strain>
    </source>
</reference>
<accession>D0WI95</accession>
<dbReference type="STRING" id="649764.HMPREF0762_01567"/>